<organism evidence="12">
    <name type="scientific">Psilocybe cubensis</name>
    <name type="common">Psychedelic mushroom</name>
    <name type="synonym">Stropharia cubensis</name>
    <dbReference type="NCBI Taxonomy" id="181762"/>
    <lineage>
        <taxon>Eukaryota</taxon>
        <taxon>Fungi</taxon>
        <taxon>Dikarya</taxon>
        <taxon>Basidiomycota</taxon>
        <taxon>Agaricomycotina</taxon>
        <taxon>Agaricomycetes</taxon>
        <taxon>Agaricomycetidae</taxon>
        <taxon>Agaricales</taxon>
        <taxon>Agaricineae</taxon>
        <taxon>Strophariaceae</taxon>
        <taxon>Psilocybe</taxon>
    </lineage>
</organism>
<dbReference type="Pfam" id="PF03167">
    <property type="entry name" value="UDG"/>
    <property type="match status" value="1"/>
</dbReference>
<evidence type="ECO:0000256" key="1">
    <source>
        <dbReference type="ARBA" id="ARBA00008184"/>
    </source>
</evidence>
<dbReference type="EC" id="3.2.2.27" evidence="7 9"/>
<comment type="subcellular location">
    <subcellularLocation>
        <location evidence="7">Mitochondrion</location>
    </subcellularLocation>
    <subcellularLocation>
        <location evidence="7">Nucleus</location>
    </subcellularLocation>
</comment>
<comment type="similarity">
    <text evidence="1 7 9">Belongs to the uracil-DNA glycosylase (UDG) superfamily. UNG family.</text>
</comment>
<keyword evidence="6 7" id="KW-0539">Nucleus</keyword>
<evidence type="ECO:0000256" key="6">
    <source>
        <dbReference type="ARBA" id="ARBA00023242"/>
    </source>
</evidence>
<protein>
    <recommendedName>
        <fullName evidence="7 9">Uracil-DNA glycosylase</fullName>
        <shortName evidence="7">UDG</shortName>
        <ecNumber evidence="7 9">3.2.2.27</ecNumber>
    </recommendedName>
</protein>
<keyword evidence="2 7" id="KW-0227">DNA damage</keyword>
<evidence type="ECO:0000256" key="5">
    <source>
        <dbReference type="ARBA" id="ARBA00023204"/>
    </source>
</evidence>
<keyword evidence="5 7" id="KW-0234">DNA repair</keyword>
<comment type="function">
    <text evidence="7 9">Excises uracil residues from the DNA which can arise as a result of misincorporation of dUMP residues by DNA polymerase or due to deamination of cytosine.</text>
</comment>
<dbReference type="InterPro" id="IPR002043">
    <property type="entry name" value="UDG_fam1"/>
</dbReference>
<dbReference type="GO" id="GO:0005739">
    <property type="term" value="C:mitochondrion"/>
    <property type="evidence" value="ECO:0007669"/>
    <property type="project" value="UniProtKB-SubCell"/>
</dbReference>
<dbReference type="GO" id="GO:0005634">
    <property type="term" value="C:nucleus"/>
    <property type="evidence" value="ECO:0007669"/>
    <property type="project" value="UniProtKB-SubCell"/>
</dbReference>
<feature type="region of interest" description="Disordered" evidence="10">
    <location>
        <begin position="1"/>
        <end position="97"/>
    </location>
</feature>
<accession>A0A8H7Y6C1</accession>
<evidence type="ECO:0000256" key="9">
    <source>
        <dbReference type="RuleBase" id="RU003780"/>
    </source>
</evidence>
<evidence type="ECO:0000256" key="2">
    <source>
        <dbReference type="ARBA" id="ARBA00022763"/>
    </source>
</evidence>
<dbReference type="NCBIfam" id="NF003588">
    <property type="entry name" value="PRK05254.1-1"/>
    <property type="match status" value="1"/>
</dbReference>
<dbReference type="InterPro" id="IPR018085">
    <property type="entry name" value="Ura-DNA_Glyclase_AS"/>
</dbReference>
<dbReference type="InterPro" id="IPR005122">
    <property type="entry name" value="Uracil-DNA_glycosylase-like"/>
</dbReference>
<evidence type="ECO:0000256" key="8">
    <source>
        <dbReference type="PROSITE-ProRule" id="PRU10072"/>
    </source>
</evidence>
<sequence length="345" mass="37738">MPKDTSKGDTQASSVPDVLAVESTVTVERNTSARSATKASTLTELWGKKTTETTKTATNATTKTKKAAASTKNPSAEEAQSNGSTNPPSSSTGGPSKTLVALTRAILDSLEKDTMEESWRNVLAAEFQKSYFTALKKFLLTECTSYTVYPSVDNIYSWSRLTPLDRVKVVILGQDPYHDVGQAHGLSFSVLAPTKPPPSLKNIYKQLEADFPGFKTPKSGDLTPIAKQGVLWLNTSLTVRAHNAGSHAKKGWEIFTTQVIRAVLNRKNVKQGVVFMAWGLPAQKTFTSIGIDQTKHLLLQSAHPSPLSAHRGFLGNEHFRKANEWLNEKYGKEAEIDWMVLSSNL</sequence>
<feature type="compositionally biased region" description="Low complexity" evidence="10">
    <location>
        <begin position="53"/>
        <end position="72"/>
    </location>
</feature>
<dbReference type="GO" id="GO:0004844">
    <property type="term" value="F:uracil DNA N-glycosylase activity"/>
    <property type="evidence" value="ECO:0007669"/>
    <property type="project" value="UniProtKB-UniRule"/>
</dbReference>
<dbReference type="Gene3D" id="3.40.470.10">
    <property type="entry name" value="Uracil-DNA glycosylase-like domain"/>
    <property type="match status" value="1"/>
</dbReference>
<dbReference type="PANTHER" id="PTHR11264">
    <property type="entry name" value="URACIL-DNA GLYCOSYLASE"/>
    <property type="match status" value="1"/>
</dbReference>
<dbReference type="SUPFAM" id="SSF52141">
    <property type="entry name" value="Uracil-DNA glycosylase-like"/>
    <property type="match status" value="1"/>
</dbReference>
<evidence type="ECO:0000256" key="7">
    <source>
        <dbReference type="HAMAP-Rule" id="MF_03166"/>
    </source>
</evidence>
<feature type="active site" description="Proton acceptor" evidence="7 8">
    <location>
        <position position="175"/>
    </location>
</feature>
<keyword evidence="4 7" id="KW-0496">Mitochondrion</keyword>
<comment type="catalytic activity">
    <reaction evidence="7 9">
        <text>Hydrolyzes single-stranded DNA or mismatched double-stranded DNA and polynucleotides, releasing free uracil.</text>
        <dbReference type="EC" id="3.2.2.27"/>
    </reaction>
</comment>
<dbReference type="InterPro" id="IPR036895">
    <property type="entry name" value="Uracil-DNA_glycosylase-like_sf"/>
</dbReference>
<feature type="compositionally biased region" description="Low complexity" evidence="10">
    <location>
        <begin position="81"/>
        <end position="96"/>
    </location>
</feature>
<dbReference type="SMART" id="SM00987">
    <property type="entry name" value="UreE_C"/>
    <property type="match status" value="1"/>
</dbReference>
<dbReference type="NCBIfam" id="NF003592">
    <property type="entry name" value="PRK05254.1-5"/>
    <property type="match status" value="1"/>
</dbReference>
<evidence type="ECO:0000259" key="11">
    <source>
        <dbReference type="SMART" id="SM00986"/>
    </source>
</evidence>
<evidence type="ECO:0000256" key="4">
    <source>
        <dbReference type="ARBA" id="ARBA00023128"/>
    </source>
</evidence>
<evidence type="ECO:0000256" key="10">
    <source>
        <dbReference type="SAM" id="MobiDB-lite"/>
    </source>
</evidence>
<dbReference type="EMBL" id="JAFIQS010000001">
    <property type="protein sequence ID" value="KAG5174476.1"/>
    <property type="molecule type" value="Genomic_DNA"/>
</dbReference>
<dbReference type="NCBIfam" id="TIGR00628">
    <property type="entry name" value="ung"/>
    <property type="match status" value="1"/>
</dbReference>
<gene>
    <name evidence="7" type="primary">UNG1</name>
    <name evidence="12" type="ORF">JR316_001135</name>
</gene>
<dbReference type="OrthoDB" id="10031947at2759"/>
<proteinExistence type="inferred from homology"/>
<dbReference type="PROSITE" id="PS00130">
    <property type="entry name" value="U_DNA_GLYCOSYLASE"/>
    <property type="match status" value="1"/>
</dbReference>
<dbReference type="NCBIfam" id="NF003589">
    <property type="entry name" value="PRK05254.1-2"/>
    <property type="match status" value="1"/>
</dbReference>
<reference evidence="12" key="1">
    <citation type="submission" date="2021-02" db="EMBL/GenBank/DDBJ databases">
        <title>Psilocybe cubensis genome.</title>
        <authorList>
            <person name="Mckernan K.J."/>
            <person name="Crawford S."/>
            <person name="Trippe A."/>
            <person name="Kane L.T."/>
            <person name="Mclaughlin S."/>
        </authorList>
    </citation>
    <scope>NUCLEOTIDE SEQUENCE [LARGE SCALE GENOMIC DNA]</scope>
    <source>
        <strain evidence="12">MGC-MH-2018</strain>
    </source>
</reference>
<dbReference type="AlphaFoldDB" id="A0A8H7Y6C1"/>
<feature type="compositionally biased region" description="Polar residues" evidence="10">
    <location>
        <begin position="23"/>
        <end position="43"/>
    </location>
</feature>
<evidence type="ECO:0000256" key="3">
    <source>
        <dbReference type="ARBA" id="ARBA00022801"/>
    </source>
</evidence>
<dbReference type="SMART" id="SM00986">
    <property type="entry name" value="UDG"/>
    <property type="match status" value="1"/>
</dbReference>
<dbReference type="GO" id="GO:0097510">
    <property type="term" value="P:base-excision repair, AP site formation via deaminated base removal"/>
    <property type="evidence" value="ECO:0007669"/>
    <property type="project" value="TreeGrafter"/>
</dbReference>
<keyword evidence="3 7" id="KW-0378">Hydrolase</keyword>
<dbReference type="FunFam" id="3.40.470.10:FF:000007">
    <property type="entry name" value="Uracil-DNA glycosylase"/>
    <property type="match status" value="1"/>
</dbReference>
<feature type="domain" description="Uracil-DNA glycosylase-like" evidence="11">
    <location>
        <begin position="160"/>
        <end position="326"/>
    </location>
</feature>
<dbReference type="CDD" id="cd10027">
    <property type="entry name" value="UDG-F1-like"/>
    <property type="match status" value="1"/>
</dbReference>
<dbReference type="HAMAP" id="MF_00148">
    <property type="entry name" value="UDG"/>
    <property type="match status" value="1"/>
</dbReference>
<name>A0A8H7Y6C1_PSICU</name>
<evidence type="ECO:0000313" key="12">
    <source>
        <dbReference type="EMBL" id="KAG5174476.1"/>
    </source>
</evidence>
<dbReference type="PANTHER" id="PTHR11264:SF0">
    <property type="entry name" value="URACIL-DNA GLYCOSYLASE"/>
    <property type="match status" value="1"/>
</dbReference>
<comment type="caution">
    <text evidence="12">The sequence shown here is derived from an EMBL/GenBank/DDBJ whole genome shotgun (WGS) entry which is preliminary data.</text>
</comment>